<dbReference type="Proteomes" id="UP000184390">
    <property type="component" value="Unassembled WGS sequence"/>
</dbReference>
<accession>A0ABY1IGY0</accession>
<dbReference type="PROSITE" id="PS00107">
    <property type="entry name" value="PROTEIN_KINASE_ATP"/>
    <property type="match status" value="1"/>
</dbReference>
<keyword evidence="6 7" id="KW-0067">ATP-binding</keyword>
<evidence type="ECO:0000256" key="7">
    <source>
        <dbReference type="PROSITE-ProRule" id="PRU10141"/>
    </source>
</evidence>
<keyword evidence="4 7" id="KW-0547">Nucleotide-binding</keyword>
<dbReference type="PROSITE" id="PS50011">
    <property type="entry name" value="PROTEIN_KINASE_DOM"/>
    <property type="match status" value="1"/>
</dbReference>
<organism evidence="10 11">
    <name type="scientific">Actinomyces denticolens</name>
    <dbReference type="NCBI Taxonomy" id="52767"/>
    <lineage>
        <taxon>Bacteria</taxon>
        <taxon>Bacillati</taxon>
        <taxon>Actinomycetota</taxon>
        <taxon>Actinomycetes</taxon>
        <taxon>Actinomycetales</taxon>
        <taxon>Actinomycetaceae</taxon>
        <taxon>Actinomyces</taxon>
    </lineage>
</organism>
<feature type="domain" description="Protein kinase" evidence="9">
    <location>
        <begin position="14"/>
        <end position="272"/>
    </location>
</feature>
<evidence type="ECO:0000256" key="3">
    <source>
        <dbReference type="ARBA" id="ARBA00022679"/>
    </source>
</evidence>
<feature type="compositionally biased region" description="Low complexity" evidence="8">
    <location>
        <begin position="309"/>
        <end position="318"/>
    </location>
</feature>
<keyword evidence="5 10" id="KW-0418">Kinase</keyword>
<feature type="binding site" evidence="7">
    <location>
        <position position="43"/>
    </location>
    <ligand>
        <name>ATP</name>
        <dbReference type="ChEBI" id="CHEBI:30616"/>
    </ligand>
</feature>
<keyword evidence="2 10" id="KW-0723">Serine/threonine-protein kinase</keyword>
<keyword evidence="11" id="KW-1185">Reference proteome</keyword>
<dbReference type="PROSITE" id="PS00108">
    <property type="entry name" value="PROTEIN_KINASE_ST"/>
    <property type="match status" value="1"/>
</dbReference>
<feature type="compositionally biased region" description="Acidic residues" evidence="8">
    <location>
        <begin position="287"/>
        <end position="297"/>
    </location>
</feature>
<dbReference type="Pfam" id="PF00069">
    <property type="entry name" value="Pkinase"/>
    <property type="match status" value="1"/>
</dbReference>
<dbReference type="EC" id="2.7.11.1" evidence="1"/>
<comment type="caution">
    <text evidence="10">The sequence shown here is derived from an EMBL/GenBank/DDBJ whole genome shotgun (WGS) entry which is preliminary data.</text>
</comment>
<dbReference type="InterPro" id="IPR000719">
    <property type="entry name" value="Prot_kinase_dom"/>
</dbReference>
<evidence type="ECO:0000256" key="2">
    <source>
        <dbReference type="ARBA" id="ARBA00022527"/>
    </source>
</evidence>
<dbReference type="CDD" id="cd14014">
    <property type="entry name" value="STKc_PknB_like"/>
    <property type="match status" value="1"/>
</dbReference>
<evidence type="ECO:0000256" key="1">
    <source>
        <dbReference type="ARBA" id="ARBA00012513"/>
    </source>
</evidence>
<dbReference type="SUPFAM" id="SSF56112">
    <property type="entry name" value="Protein kinase-like (PK-like)"/>
    <property type="match status" value="1"/>
</dbReference>
<name>A0ABY1IGY0_9ACTO</name>
<dbReference type="InterPro" id="IPR017441">
    <property type="entry name" value="Protein_kinase_ATP_BS"/>
</dbReference>
<evidence type="ECO:0000313" key="10">
    <source>
        <dbReference type="EMBL" id="SHJ16027.1"/>
    </source>
</evidence>
<evidence type="ECO:0000256" key="4">
    <source>
        <dbReference type="ARBA" id="ARBA00022741"/>
    </source>
</evidence>
<dbReference type="InterPro" id="IPR011009">
    <property type="entry name" value="Kinase-like_dom_sf"/>
</dbReference>
<evidence type="ECO:0000256" key="5">
    <source>
        <dbReference type="ARBA" id="ARBA00022777"/>
    </source>
</evidence>
<sequence length="472" mass="50098">MASKTDPPPHIAGLKHLRVLGSGGYSTVHLYEQQVPRREIAVKVMRGPSSDLFQSEAELMARVSSHPAILSLFGAGVTEDGFAYIVMEYCPPPQLWTVARRRPLSIADALRTIIQISGAVETAHRAGIIHRDIKPANILLTAYRRPVLADFGISSVAGDVNQATRGLSVPWAPPEQLIDAANPHPSADVYSLAATCYSLLTGRSPFGSAGQKDDIFQLSRRIISDPVPPLQRPDAPEALKRVLEVAMDKSPMQRYPSALALGRALQEIESSLNLPPTTIDLLQDSLDGPEDAGDDDDSGTRIAVFSRVTAPTQAAPAAPEEDDGVEETEEESPRRSLVVPGLIGAAAIAAAAVGGYVVWSDPGEEKPPGSFATIQAGQAAPLKETAPGPQGLAGELSDDGTVRFTWSAPAADWAGEYQYRQWRGPVPTWETTADTSAVLPAGQTCIEVVAVRDDRQASNPVHACAGTPAPTP</sequence>
<evidence type="ECO:0000313" key="11">
    <source>
        <dbReference type="Proteomes" id="UP000184390"/>
    </source>
</evidence>
<dbReference type="GO" id="GO:0004674">
    <property type="term" value="F:protein serine/threonine kinase activity"/>
    <property type="evidence" value="ECO:0007669"/>
    <property type="project" value="UniProtKB-KW"/>
</dbReference>
<protein>
    <recommendedName>
        <fullName evidence="1">non-specific serine/threonine protein kinase</fullName>
        <ecNumber evidence="1">2.7.11.1</ecNumber>
    </recommendedName>
</protein>
<dbReference type="Gene3D" id="1.10.510.10">
    <property type="entry name" value="Transferase(Phosphotransferase) domain 1"/>
    <property type="match status" value="1"/>
</dbReference>
<reference evidence="10 11" key="1">
    <citation type="submission" date="2016-11" db="EMBL/GenBank/DDBJ databases">
        <authorList>
            <person name="Varghese N."/>
            <person name="Submissions S."/>
        </authorList>
    </citation>
    <scope>NUCLEOTIDE SEQUENCE [LARGE SCALE GENOMIC DNA]</scope>
    <source>
        <strain evidence="10 11">PA</strain>
    </source>
</reference>
<dbReference type="PANTHER" id="PTHR43289:SF6">
    <property type="entry name" value="SERINE_THREONINE-PROTEIN KINASE NEKL-3"/>
    <property type="match status" value="1"/>
</dbReference>
<gene>
    <name evidence="10" type="ORF">SAMN05216246_11315</name>
</gene>
<dbReference type="InterPro" id="IPR008271">
    <property type="entry name" value="Ser/Thr_kinase_AS"/>
</dbReference>
<feature type="compositionally biased region" description="Acidic residues" evidence="8">
    <location>
        <begin position="319"/>
        <end position="330"/>
    </location>
</feature>
<dbReference type="RefSeq" id="WP_073453977.1">
    <property type="nucleotide sequence ID" value="NZ_BDIO01000002.1"/>
</dbReference>
<evidence type="ECO:0000256" key="8">
    <source>
        <dbReference type="SAM" id="MobiDB-lite"/>
    </source>
</evidence>
<dbReference type="PANTHER" id="PTHR43289">
    <property type="entry name" value="MITOGEN-ACTIVATED PROTEIN KINASE KINASE KINASE 20-RELATED"/>
    <property type="match status" value="1"/>
</dbReference>
<feature type="region of interest" description="Disordered" evidence="8">
    <location>
        <begin position="279"/>
        <end position="336"/>
    </location>
</feature>
<evidence type="ECO:0000259" key="9">
    <source>
        <dbReference type="PROSITE" id="PS50011"/>
    </source>
</evidence>
<evidence type="ECO:0000256" key="6">
    <source>
        <dbReference type="ARBA" id="ARBA00022840"/>
    </source>
</evidence>
<proteinExistence type="predicted"/>
<keyword evidence="3" id="KW-0808">Transferase</keyword>
<dbReference type="EMBL" id="FQYL01000013">
    <property type="protein sequence ID" value="SHJ16027.1"/>
    <property type="molecule type" value="Genomic_DNA"/>
</dbReference>
<dbReference type="SMART" id="SM00220">
    <property type="entry name" value="S_TKc"/>
    <property type="match status" value="1"/>
</dbReference>